<dbReference type="PANTHER" id="PTHR40048">
    <property type="entry name" value="RHAMNOSYL O-METHYLTRANSFERASE"/>
    <property type="match status" value="1"/>
</dbReference>
<reference evidence="4" key="1">
    <citation type="journal article" date="2019" name="Int. J. Syst. Evol. Microbiol.">
        <title>The Global Catalogue of Microorganisms (GCM) 10K type strain sequencing project: providing services to taxonomists for standard genome sequencing and annotation.</title>
        <authorList>
            <consortium name="The Broad Institute Genomics Platform"/>
            <consortium name="The Broad Institute Genome Sequencing Center for Infectious Disease"/>
            <person name="Wu L."/>
            <person name="Ma J."/>
        </authorList>
    </citation>
    <scope>NUCLEOTIDE SEQUENCE [LARGE SCALE GENOMIC DNA]</scope>
    <source>
        <strain evidence="4">JCM 15089</strain>
    </source>
</reference>
<dbReference type="Gene3D" id="3.40.50.150">
    <property type="entry name" value="Vaccinia Virus protein VP39"/>
    <property type="match status" value="1"/>
</dbReference>
<accession>A0ABP3Q388</accession>
<dbReference type="PANTHER" id="PTHR40048:SF1">
    <property type="entry name" value="RHAMNOSYL O-METHYLTRANSFERASE"/>
    <property type="match status" value="1"/>
</dbReference>
<dbReference type="Proteomes" id="UP001499951">
    <property type="component" value="Unassembled WGS sequence"/>
</dbReference>
<evidence type="ECO:0000256" key="2">
    <source>
        <dbReference type="ARBA" id="ARBA00022679"/>
    </source>
</evidence>
<dbReference type="InterPro" id="IPR029063">
    <property type="entry name" value="SAM-dependent_MTases_sf"/>
</dbReference>
<dbReference type="GO" id="GO:0032259">
    <property type="term" value="P:methylation"/>
    <property type="evidence" value="ECO:0007669"/>
    <property type="project" value="UniProtKB-KW"/>
</dbReference>
<dbReference type="RefSeq" id="WP_166935207.1">
    <property type="nucleotide sequence ID" value="NZ_BAAADD010000009.1"/>
</dbReference>
<protein>
    <submittedName>
        <fullName evidence="3">CmcI family methyltransferase</fullName>
    </submittedName>
</protein>
<dbReference type="EMBL" id="BAAADD010000009">
    <property type="protein sequence ID" value="GAA0581979.1"/>
    <property type="molecule type" value="Genomic_DNA"/>
</dbReference>
<keyword evidence="1 3" id="KW-0489">Methyltransferase</keyword>
<dbReference type="SUPFAM" id="SSF53335">
    <property type="entry name" value="S-adenosyl-L-methionine-dependent methyltransferases"/>
    <property type="match status" value="1"/>
</dbReference>
<dbReference type="GO" id="GO:0008168">
    <property type="term" value="F:methyltransferase activity"/>
    <property type="evidence" value="ECO:0007669"/>
    <property type="project" value="UniProtKB-KW"/>
</dbReference>
<dbReference type="InterPro" id="IPR007072">
    <property type="entry name" value="RNMT_CmcI"/>
</dbReference>
<comment type="caution">
    <text evidence="3">The sequence shown here is derived from an EMBL/GenBank/DDBJ whole genome shotgun (WGS) entry which is preliminary data.</text>
</comment>
<evidence type="ECO:0000256" key="1">
    <source>
        <dbReference type="ARBA" id="ARBA00022603"/>
    </source>
</evidence>
<proteinExistence type="predicted"/>
<name>A0ABP3Q388_9PROT</name>
<gene>
    <name evidence="3" type="ORF">GCM10008942_33610</name>
</gene>
<organism evidence="3 4">
    <name type="scientific">Rhizomicrobium electricum</name>
    <dbReference type="NCBI Taxonomy" id="480070"/>
    <lineage>
        <taxon>Bacteria</taxon>
        <taxon>Pseudomonadati</taxon>
        <taxon>Pseudomonadota</taxon>
        <taxon>Alphaproteobacteria</taxon>
        <taxon>Micropepsales</taxon>
        <taxon>Micropepsaceae</taxon>
        <taxon>Rhizomicrobium</taxon>
    </lineage>
</organism>
<keyword evidence="4" id="KW-1185">Reference proteome</keyword>
<evidence type="ECO:0000313" key="3">
    <source>
        <dbReference type="EMBL" id="GAA0581979.1"/>
    </source>
</evidence>
<evidence type="ECO:0000313" key="4">
    <source>
        <dbReference type="Proteomes" id="UP001499951"/>
    </source>
</evidence>
<keyword evidence="2" id="KW-0808">Transferase</keyword>
<dbReference type="Pfam" id="PF04989">
    <property type="entry name" value="RMNT_CmcI"/>
    <property type="match status" value="1"/>
</dbReference>
<sequence>MIQNNVSFDILSINRGHLSVTYRGVPALKCPFDYVLYQMLFMQLKPDLVIEIGTFKGGGALYYADLLELIGKGEVHTIDLETQCNELTKRHPRIKVFSGGWQAYPLENAKGYETVLVIEDSSHTYQNTLDAMNRFADVVTPGSYMIVEDGILDCLVSQGVYSPETYNGGPVRAIEEFLQSHSDRFQIDRGLCDFFGINATWNPNGYLRKL</sequence>